<dbReference type="InterPro" id="IPR029063">
    <property type="entry name" value="SAM-dependent_MTases_sf"/>
</dbReference>
<dbReference type="Proteomes" id="UP000823631">
    <property type="component" value="Unassembled WGS sequence"/>
</dbReference>
<reference evidence="2" key="1">
    <citation type="submission" date="2020-10" db="EMBL/GenBank/DDBJ databases">
        <authorList>
            <person name="Gilroy R."/>
        </authorList>
    </citation>
    <scope>NUCLEOTIDE SEQUENCE</scope>
    <source>
        <strain evidence="2">17213</strain>
    </source>
</reference>
<dbReference type="HAMAP" id="MF_01523">
    <property type="entry name" value="16SrRNA_methyltr_J"/>
    <property type="match status" value="1"/>
</dbReference>
<proteinExistence type="inferred from homology"/>
<comment type="catalytic activity">
    <reaction evidence="1">
        <text>guanosine(1516) in 16S rRNA + S-adenosyl-L-methionine = N(2)-methylguanosine(1516) in 16S rRNA + S-adenosyl-L-homocysteine + H(+)</text>
        <dbReference type="Rhea" id="RHEA:43220"/>
        <dbReference type="Rhea" id="RHEA-COMP:10412"/>
        <dbReference type="Rhea" id="RHEA-COMP:10413"/>
        <dbReference type="ChEBI" id="CHEBI:15378"/>
        <dbReference type="ChEBI" id="CHEBI:57856"/>
        <dbReference type="ChEBI" id="CHEBI:59789"/>
        <dbReference type="ChEBI" id="CHEBI:74269"/>
        <dbReference type="ChEBI" id="CHEBI:74481"/>
        <dbReference type="EC" id="2.1.1.242"/>
    </reaction>
</comment>
<keyword evidence="1" id="KW-0949">S-adenosyl-L-methionine</keyword>
<evidence type="ECO:0000256" key="1">
    <source>
        <dbReference type="HAMAP-Rule" id="MF_01523"/>
    </source>
</evidence>
<dbReference type="PANTHER" id="PTHR36112">
    <property type="entry name" value="RIBOSOMAL RNA SMALL SUBUNIT METHYLTRANSFERASE J"/>
    <property type="match status" value="1"/>
</dbReference>
<name>A0A9D9D9W1_9GAMM</name>
<keyword evidence="1" id="KW-0963">Cytoplasm</keyword>
<evidence type="ECO:0000313" key="3">
    <source>
        <dbReference type="Proteomes" id="UP000823631"/>
    </source>
</evidence>
<keyword evidence="1 2" id="KW-0489">Methyltransferase</keyword>
<feature type="binding site" evidence="1">
    <location>
        <begin position="152"/>
        <end position="153"/>
    </location>
    <ligand>
        <name>S-adenosyl-L-methionine</name>
        <dbReference type="ChEBI" id="CHEBI:59789"/>
    </ligand>
</feature>
<dbReference type="Gene3D" id="3.40.50.150">
    <property type="entry name" value="Vaccinia Virus protein VP39"/>
    <property type="match status" value="1"/>
</dbReference>
<dbReference type="InterPro" id="IPR007536">
    <property type="entry name" value="16SrRNA_methylTrfase_J"/>
</dbReference>
<dbReference type="GO" id="GO:0008990">
    <property type="term" value="F:rRNA (guanine-N2-)-methyltransferase activity"/>
    <property type="evidence" value="ECO:0007669"/>
    <property type="project" value="UniProtKB-UniRule"/>
</dbReference>
<protein>
    <recommendedName>
        <fullName evidence="1">Ribosomal RNA small subunit methyltransferase J</fullName>
        <ecNumber evidence="1">2.1.1.242</ecNumber>
    </recommendedName>
    <alternativeName>
        <fullName evidence="1">16S rRNA m2G1516 methyltransferase</fullName>
    </alternativeName>
    <alternativeName>
        <fullName evidence="1">rRNA (guanine-N(2)-)-methyltransferase</fullName>
    </alternativeName>
</protein>
<comment type="caution">
    <text evidence="2">The sequence shown here is derived from an EMBL/GenBank/DDBJ whole genome shotgun (WGS) entry which is preliminary data.</text>
</comment>
<gene>
    <name evidence="1" type="primary">rsmJ</name>
    <name evidence="2" type="ORF">IAB19_05445</name>
</gene>
<dbReference type="EMBL" id="JADINH010000113">
    <property type="protein sequence ID" value="MBO8415804.1"/>
    <property type="molecule type" value="Genomic_DNA"/>
</dbReference>
<evidence type="ECO:0000313" key="2">
    <source>
        <dbReference type="EMBL" id="MBO8415804.1"/>
    </source>
</evidence>
<dbReference type="PANTHER" id="PTHR36112:SF1">
    <property type="entry name" value="RIBOSOMAL RNA SMALL SUBUNIT METHYLTRANSFERASE J"/>
    <property type="match status" value="1"/>
</dbReference>
<comment type="function">
    <text evidence="1">Specifically methylates the guanosine in position 1516 of 16S rRNA.</text>
</comment>
<comment type="similarity">
    <text evidence="1">Belongs to the methyltransferase superfamily. RsmJ family.</text>
</comment>
<dbReference type="EC" id="2.1.1.242" evidence="1"/>
<feature type="binding site" evidence="1">
    <location>
        <begin position="136"/>
        <end position="137"/>
    </location>
    <ligand>
        <name>S-adenosyl-L-methionine</name>
        <dbReference type="ChEBI" id="CHEBI:59789"/>
    </ligand>
</feature>
<dbReference type="AlphaFoldDB" id="A0A9D9D9W1"/>
<keyword evidence="1" id="KW-0808">Transferase</keyword>
<comment type="subcellular location">
    <subcellularLocation>
        <location evidence="1">Cytoplasm</location>
    </subcellularLocation>
</comment>
<feature type="binding site" evidence="1">
    <location>
        <position position="202"/>
    </location>
    <ligand>
        <name>S-adenosyl-L-methionine</name>
        <dbReference type="ChEBI" id="CHEBI:59789"/>
    </ligand>
</feature>
<accession>A0A9D9D9W1</accession>
<dbReference type="GO" id="GO:0005737">
    <property type="term" value="C:cytoplasm"/>
    <property type="evidence" value="ECO:0007669"/>
    <property type="project" value="UniProtKB-SubCell"/>
</dbReference>
<dbReference type="SUPFAM" id="SSF53335">
    <property type="entry name" value="S-adenosyl-L-methionine-dependent methyltransferases"/>
    <property type="match status" value="1"/>
</dbReference>
<sequence length="285" mass="31089">MGSVLLRRSEASEAVLSEALKIFPALENQDSLTGAELLECRPELTSFASSGLCLEIANQVRLLPESALFSIETAAGNMSASKRLKKADSFTVDLTSGKLRWRIDHPGLEAVCKACLRLAELDHAPLVFDATAGLGRDSLVLASRGGVVSAFERNAVSYLLLFDALQRAEHEGCYHFALPRLYFGQVQDLCAAMPKPDVIYYDPMFPSRSKSAQVKKDMQIFHQAVGFDEDTLSCARELLQLCRLRLVVKRPSDAPPLDLGTPAGSVWSISGGSCRFDCYRPGSLS</sequence>
<organism evidence="2 3">
    <name type="scientific">Candidatus Avisuccinivibrio stercorigallinarum</name>
    <dbReference type="NCBI Taxonomy" id="2840704"/>
    <lineage>
        <taxon>Bacteria</taxon>
        <taxon>Pseudomonadati</taxon>
        <taxon>Pseudomonadota</taxon>
        <taxon>Gammaproteobacteria</taxon>
        <taxon>Aeromonadales</taxon>
        <taxon>Succinivibrionaceae</taxon>
        <taxon>Succinivibrionaceae incertae sedis</taxon>
        <taxon>Candidatus Avisuccinivibrio</taxon>
    </lineage>
</organism>
<reference evidence="2" key="2">
    <citation type="journal article" date="2021" name="PeerJ">
        <title>Extensive microbial diversity within the chicken gut microbiome revealed by metagenomics and culture.</title>
        <authorList>
            <person name="Gilroy R."/>
            <person name="Ravi A."/>
            <person name="Getino M."/>
            <person name="Pursley I."/>
            <person name="Horton D.L."/>
            <person name="Alikhan N.F."/>
            <person name="Baker D."/>
            <person name="Gharbi K."/>
            <person name="Hall N."/>
            <person name="Watson M."/>
            <person name="Adriaenssens E.M."/>
            <person name="Foster-Nyarko E."/>
            <person name="Jarju S."/>
            <person name="Secka A."/>
            <person name="Antonio M."/>
            <person name="Oren A."/>
            <person name="Chaudhuri R.R."/>
            <person name="La Ragione R."/>
            <person name="Hildebrand F."/>
            <person name="Pallen M.J."/>
        </authorList>
    </citation>
    <scope>NUCLEOTIDE SEQUENCE</scope>
    <source>
        <strain evidence="2">17213</strain>
    </source>
</reference>
<keyword evidence="1" id="KW-0698">rRNA processing</keyword>
<comment type="caution">
    <text evidence="1">Lacks conserved residue(s) required for the propagation of feature annotation.</text>
</comment>
<dbReference type="Pfam" id="PF04445">
    <property type="entry name" value="SAM_MT"/>
    <property type="match status" value="1"/>
</dbReference>